<sequence>MPGRTFSFEVNRVSSAPPEVLFRLETEGPLWSTWGKPLIVQARWARRGDEDPDGVGAVREVGLWPVLLREKTVEYEPGRRHVYTFAGSGPVRDYRAEVFFTPNAAGGTDLRWTGSFTESVPGSGPVACAALRGAIRILSAQLVKAADRAGVSGAS</sequence>
<keyword evidence="2" id="KW-1185">Reference proteome</keyword>
<dbReference type="InterPro" id="IPR023393">
    <property type="entry name" value="START-like_dom_sf"/>
</dbReference>
<dbReference type="EMBL" id="CP142149">
    <property type="protein sequence ID" value="WSE28749.1"/>
    <property type="molecule type" value="Genomic_DNA"/>
</dbReference>
<protein>
    <submittedName>
        <fullName evidence="1">SRPBCC family protein</fullName>
    </submittedName>
</protein>
<proteinExistence type="predicted"/>
<accession>A0ABZ1I3J7</accession>
<evidence type="ECO:0000313" key="2">
    <source>
        <dbReference type="Proteomes" id="UP001330812"/>
    </source>
</evidence>
<dbReference type="Proteomes" id="UP001330812">
    <property type="component" value="Chromosome"/>
</dbReference>
<dbReference type="Gene3D" id="3.30.530.20">
    <property type="match status" value="1"/>
</dbReference>
<dbReference type="InterPro" id="IPR019587">
    <property type="entry name" value="Polyketide_cyclase/dehydratase"/>
</dbReference>
<name>A0ABZ1I3J7_9PSEU</name>
<dbReference type="Pfam" id="PF10604">
    <property type="entry name" value="Polyketide_cyc2"/>
    <property type="match status" value="1"/>
</dbReference>
<evidence type="ECO:0000313" key="1">
    <source>
        <dbReference type="EMBL" id="WSE28749.1"/>
    </source>
</evidence>
<dbReference type="CDD" id="cd07821">
    <property type="entry name" value="PYR_PYL_RCAR_like"/>
    <property type="match status" value="1"/>
</dbReference>
<dbReference type="RefSeq" id="WP_326567747.1">
    <property type="nucleotide sequence ID" value="NZ_CP142149.1"/>
</dbReference>
<organism evidence="1 2">
    <name type="scientific">Amycolatopsis rhabdoformis</name>
    <dbReference type="NCBI Taxonomy" id="1448059"/>
    <lineage>
        <taxon>Bacteria</taxon>
        <taxon>Bacillati</taxon>
        <taxon>Actinomycetota</taxon>
        <taxon>Actinomycetes</taxon>
        <taxon>Pseudonocardiales</taxon>
        <taxon>Pseudonocardiaceae</taxon>
        <taxon>Amycolatopsis</taxon>
    </lineage>
</organism>
<gene>
    <name evidence="1" type="ORF">VSH64_38930</name>
</gene>
<reference evidence="1 2" key="1">
    <citation type="journal article" date="2015" name="Int. J. Syst. Evol. Microbiol.">
        <title>Amycolatopsis rhabdoformis sp. nov., an actinomycete isolated from a tropical forest soil.</title>
        <authorList>
            <person name="Souza W.R."/>
            <person name="Silva R.E."/>
            <person name="Goodfellow M."/>
            <person name="Busarakam K."/>
            <person name="Figueiro F.S."/>
            <person name="Ferreira D."/>
            <person name="Rodrigues-Filho E."/>
            <person name="Moraes L.A.B."/>
            <person name="Zucchi T.D."/>
        </authorList>
    </citation>
    <scope>NUCLEOTIDE SEQUENCE [LARGE SCALE GENOMIC DNA]</scope>
    <source>
        <strain evidence="1 2">NCIMB 14900</strain>
    </source>
</reference>
<dbReference type="SUPFAM" id="SSF55961">
    <property type="entry name" value="Bet v1-like"/>
    <property type="match status" value="1"/>
</dbReference>